<evidence type="ECO:0000313" key="2">
    <source>
        <dbReference type="Proteomes" id="UP000317708"/>
    </source>
</evidence>
<dbReference type="EMBL" id="SFBI01000204">
    <property type="protein sequence ID" value="TRU30621.1"/>
    <property type="molecule type" value="Genomic_DNA"/>
</dbReference>
<reference evidence="1 2" key="1">
    <citation type="submission" date="2019-01" db="EMBL/GenBank/DDBJ databases">
        <title>Coherence of Microcystis species and biogeography revealed through population genomics.</title>
        <authorList>
            <person name="Perez-Carrascal O.M."/>
            <person name="Terrat Y."/>
            <person name="Giani A."/>
            <person name="Fortin N."/>
            <person name="Tromas N."/>
            <person name="Shapiro B.J."/>
        </authorList>
    </citation>
    <scope>NUCLEOTIDE SEQUENCE [LARGE SCALE GENOMIC DNA]</scope>
    <source>
        <strain evidence="1">Ma_MB_S_20031200_S102</strain>
    </source>
</reference>
<gene>
    <name evidence="1" type="ORF">EWV92_21795</name>
</gene>
<dbReference type="Proteomes" id="UP000317708">
    <property type="component" value="Unassembled WGS sequence"/>
</dbReference>
<organism evidence="1 2">
    <name type="scientific">Microcystis aeruginosa Ma_MB_S_20031200_S102</name>
    <dbReference type="NCBI Taxonomy" id="2486254"/>
    <lineage>
        <taxon>Bacteria</taxon>
        <taxon>Bacillati</taxon>
        <taxon>Cyanobacteriota</taxon>
        <taxon>Cyanophyceae</taxon>
        <taxon>Oscillatoriophycideae</taxon>
        <taxon>Chroococcales</taxon>
        <taxon>Microcystaceae</taxon>
        <taxon>Microcystis</taxon>
    </lineage>
</organism>
<sequence length="19" mass="2000">MRCRANSGISPTIGVVILI</sequence>
<dbReference type="AlphaFoldDB" id="A0A552E8J7"/>
<name>A0A552E8J7_MICAE</name>
<comment type="caution">
    <text evidence="1">The sequence shown here is derived from an EMBL/GenBank/DDBJ whole genome shotgun (WGS) entry which is preliminary data.</text>
</comment>
<accession>A0A552E8J7</accession>
<protein>
    <submittedName>
        <fullName evidence="1">Uncharacterized protein</fullName>
    </submittedName>
</protein>
<proteinExistence type="predicted"/>
<evidence type="ECO:0000313" key="1">
    <source>
        <dbReference type="EMBL" id="TRU30621.1"/>
    </source>
</evidence>